<dbReference type="OrthoDB" id="9986729at2"/>
<keyword evidence="1" id="KW-0812">Transmembrane</keyword>
<keyword evidence="1" id="KW-0472">Membrane</keyword>
<dbReference type="EMBL" id="CP011125">
    <property type="protein sequence ID" value="AKF08994.1"/>
    <property type="molecule type" value="Genomic_DNA"/>
</dbReference>
<proteinExistence type="predicted"/>
<sequence>MARDVVLGRQIAIAARVVDLVVPRRALTVVAFLAAVIVASVGARARAKQDAACVPAPELSFTTRITRWPASGRTQVDHRFATLRAWDLDGDGRADALVPRPRERAPEGTCPGEVRWDVYATRGTACDVLLGTVEGDAPHAEAVRPGHHGLRDLVTTIAPATGAEGATRIRYEHDGTRYVEVSRTRGPARCDVHPDACRDVPHATCDLRDHPSVPGRFDADGTVLAMLRASEAAQVACRAPAATIERCDVHVSFANDGRVTAVDVRDCPRRRACVAPFFQALRTSPFVGDPAFPSTSFQIPAP</sequence>
<reference evidence="2 3" key="1">
    <citation type="submission" date="2015-03" db="EMBL/GenBank/DDBJ databases">
        <title>Genome assembly of Sandaracinus amylolyticus DSM 53668.</title>
        <authorList>
            <person name="Sharma G."/>
            <person name="Subramanian S."/>
        </authorList>
    </citation>
    <scope>NUCLEOTIDE SEQUENCE [LARGE SCALE GENOMIC DNA]</scope>
    <source>
        <strain evidence="2 3">DSM 53668</strain>
    </source>
</reference>
<evidence type="ECO:0000313" key="3">
    <source>
        <dbReference type="Proteomes" id="UP000034883"/>
    </source>
</evidence>
<accession>A0A0F6SGN3</accession>
<dbReference type="Proteomes" id="UP000034883">
    <property type="component" value="Chromosome"/>
</dbReference>
<dbReference type="RefSeq" id="WP_053236086.1">
    <property type="nucleotide sequence ID" value="NZ_CP011125.1"/>
</dbReference>
<keyword evidence="1" id="KW-1133">Transmembrane helix</keyword>
<dbReference type="AlphaFoldDB" id="A0A0F6SGN3"/>
<dbReference type="SUPFAM" id="SSF69318">
    <property type="entry name" value="Integrin alpha N-terminal domain"/>
    <property type="match status" value="1"/>
</dbReference>
<feature type="transmembrane region" description="Helical" evidence="1">
    <location>
        <begin position="26"/>
        <end position="43"/>
    </location>
</feature>
<evidence type="ECO:0000313" key="2">
    <source>
        <dbReference type="EMBL" id="AKF08994.1"/>
    </source>
</evidence>
<gene>
    <name evidence="2" type="ORF">DB32_006143</name>
</gene>
<protein>
    <submittedName>
        <fullName evidence="2">Uncharacterized protein</fullName>
    </submittedName>
</protein>
<name>A0A0F6SGN3_9BACT</name>
<keyword evidence="3" id="KW-1185">Reference proteome</keyword>
<evidence type="ECO:0000256" key="1">
    <source>
        <dbReference type="SAM" id="Phobius"/>
    </source>
</evidence>
<dbReference type="InterPro" id="IPR028994">
    <property type="entry name" value="Integrin_alpha_N"/>
</dbReference>
<organism evidence="2 3">
    <name type="scientific">Sandaracinus amylolyticus</name>
    <dbReference type="NCBI Taxonomy" id="927083"/>
    <lineage>
        <taxon>Bacteria</taxon>
        <taxon>Pseudomonadati</taxon>
        <taxon>Myxococcota</taxon>
        <taxon>Polyangia</taxon>
        <taxon>Polyangiales</taxon>
        <taxon>Sandaracinaceae</taxon>
        <taxon>Sandaracinus</taxon>
    </lineage>
</organism>
<dbReference type="KEGG" id="samy:DB32_006143"/>